<name>A0ABN8LRN9_9CNID</name>
<dbReference type="Proteomes" id="UP001159427">
    <property type="component" value="Unassembled WGS sequence"/>
</dbReference>
<keyword evidence="1" id="KW-0175">Coiled coil</keyword>
<feature type="compositionally biased region" description="Basic and acidic residues" evidence="2">
    <location>
        <begin position="633"/>
        <end position="647"/>
    </location>
</feature>
<feature type="compositionally biased region" description="Basic and acidic residues" evidence="2">
    <location>
        <begin position="1329"/>
        <end position="1343"/>
    </location>
</feature>
<evidence type="ECO:0000313" key="3">
    <source>
        <dbReference type="EMBL" id="CAH3019925.1"/>
    </source>
</evidence>
<accession>A0ABN8LRN9</accession>
<feature type="coiled-coil region" evidence="1">
    <location>
        <begin position="2871"/>
        <end position="3130"/>
    </location>
</feature>
<protein>
    <submittedName>
        <fullName evidence="3">Uncharacterized protein</fullName>
    </submittedName>
</protein>
<feature type="region of interest" description="Disordered" evidence="2">
    <location>
        <begin position="2761"/>
        <end position="2786"/>
    </location>
</feature>
<comment type="caution">
    <text evidence="3">The sequence shown here is derived from an EMBL/GenBank/DDBJ whole genome shotgun (WGS) entry which is preliminary data.</text>
</comment>
<feature type="compositionally biased region" description="Basic and acidic residues" evidence="2">
    <location>
        <begin position="3384"/>
        <end position="3396"/>
    </location>
</feature>
<feature type="region of interest" description="Disordered" evidence="2">
    <location>
        <begin position="595"/>
        <end position="649"/>
    </location>
</feature>
<sequence length="3588" mass="414079">LSYRDLDQIVKEQEEKALKLLEVDYGSENSLSEKTIKLNGLAFEMANIGQRVQSQLTSLHETVRKETEMSKENSKKWDPFPPELIARLHHSTTDVNCEVQVLERYLDQVRELITIGGKNNNGLHTFKGVFYEENNNETDENKKKRAKEVELMRGHLQINGGILDHEGLVRRLESDRSKLEVESYNYKQKLKLIKDKLNERGQLDEELDLLTKVECKPDEENEDGFALSELVTLRKERKVLLATVHKLQKKTTNGYKMDHHDTADAAVQCKMNVLGQLGNYGVSLSSVEVEELKTSLLTLQLEHEKLEEKYKSMEEESGKLTEEKRALEDSVNKLRSQITDALDSSLEEMEQLHHQKEELNGKIQLLEAENKKLRENVVELSRKNATHLKALLDEIERKDSLEDAVDYLGTEIQKLNEINSSMVYCAESETSVPRETGEKIHNSGLLSEIKTCKELIDSQTAQIRQLQVDKRDIEDSFINLKREIVVLKTKRGDRRQLDFESVDKESDGSMQPARKSSVERCEFLKQDILRLTKRGTELENVIKALKSDNSNLEEEKVCLLDSLYHQLEKNEKLEVQINKLKSIISENDITIGLDPVTTNHLPNSKQQSDASSDEETDFNGNVVATENITQVSPERDEHSSSTDDGLRMKSVQLSDDLKGVKERLLEIEKENERIKQELQESRRNETELREMVSTMKKEATVSKHQFQKNQEVTNTLQECLREAHEEKQELVESLDEVTEEKAALEKKIETMDKELTSLKENYQRVNGELEPTTAGMESVEKAKQQMRSIYAKLWELYESLTDKDKDSSSEETATDIKEMSLEEQGNNILSLVEKVQQEVTLLKKELRRVKTDQENLKVKLESSQTEKLSLQKYVRELDEKRRQVKSFITKLTEEKEAMSEQIDEIKQQKNNLADALENVYQSKEGLQYQLEDALCKQHESTMSLTEVSAEVQSLKKSLSRMVEERDALKEALLETTTELHTLKESEAKWKEKVTGAQVEADQSVEDTKDGNKEEEKDVITRLHLENDGLKKQLEELMSTKRSTLGETAAEKEAPVRSSSSPETDLSENHSQGENGIQPSTVLQCESSPPVYEMVTTFDNREFEQPPSNENDLIAPSEASSTLENLPPSDQLESLDVRYNKVCAEKKLLEEDLERSVEEIEQLKGWFDSISSEKENLEKQQELMIKENKEMLTELEIAKEEEARLKLRIEETSKQGEQLAEEKNNLEKKCSEMAEEKERLAWESETRTIEVARLLEQMESLDEQLQGKSYELAEMENNLKHVTKEKEHLDGLVNGMKKEKEDLKAKLEKHINEYKAFQETLAESETQKTVQDEELKKSKQEFQDTTKKLRDEIETLTSTLKGVQGKLDTAEDDLELAEEEKDKLLVQVNQFEENEKLLGDQMAAKSQEISDLKEKVEKLDGDKQFLTDKFEETKIESNSMRDQLKELRDQALDLHALIDESVVKKSAQQSEGTQQGEANLQYVFQYIVAVLEEKGSLEAKLEDAENSSREIQDDNKQLLQERTEVTIQLHEALGKEGVDEPSSPTTTRYDETRLSREISDVRSLIEKLSLQKEKLGAALAHKESQIAAVTAEAVEKTKMLENKEKEAESLSLTQAEVTVALEQATKTSDKLLSELEREKNTVASLSQELEHATSEEKEHTLCINRLEEEKKAFMMALNKSRELEKRLNKAQEENIKIREQNNELEANVEAQAASILSFETMNKESALIWRNDLDEKDEQLECLKEEIKKSSIAMTDLLRVVDDQKSKIAKLEKNCDEAEKSQKEAVDEVNNLQKKLDEETEGKKALDEKLKEVQEMIAKSEDENEILKQQIAGHDRERLTLEQSVKELETKNKDKAKRLLDLNCSKTFLEDECKKSNSEVTSLKEDLASKSSSLENIQKELNRSKDFYQEGKSKYDQLKKDREDLKKSLDAAENKLRKAEATTRTTIEQNEKLTKRLEAIEKEMASLNSAFGEAQNKERTMLNEVNTETVRIETELESLRHECDTLQKKLNETIERNGELEKELELKISVEKDLAKLTEEHKALKAFSQKLVDDKVDQEQTRKEKRELEKQLRREKSERASIEEEMERLREEHEAIKISSQNNVAQDQTNADNLLQSGNEEIIACVQGGLLSSEVEMEYGLRSAKDQEDGSVEDKLSKERELNAELHEEIEELIEEKDELNEIIDELRSKTKKLQTDVDTLIDEKESLEDKLDENEKHYKEELGSLDDVNKELSKKLEVLLKDKNMLREEIKAKEQEYRKVLEERKKLEEALEKSDQGVKIRVPKKGDQGVRNGTEEKLTKSKEKVKELERKMNATRLEKQEVMNQLGNKKSENSTLRKAVEEITSAKEEAEKKLQQTEKDLYDEIDHLQKALDEKSNRVTSLEEEAMDYKRSGGTEVKLKKPKKEVEELEELRIELNEKDKKIDSLEKEFATHKQSASDREQEIHLHLDRIQQKLADKDKKIASLEEEIDGFKRTRQKEKGNIEKNKDGTTAKDYGDKLSKLQSELAEKEMRIGSLEEAIVEYKRSRFEEEKDFQMKEAHLAAAREEFYKTMKERCEDEERLESIRRANNRLQEALELAREKEKRLKKELQQATGRERSHSLVSEGRLRSSSAGNLLESGVSEFNLSPQTTVTSSSLEKARKEIAMLEEHEHELRSELRKARDQVFDLHLELSDALHALRQKERLHEQERKLFQSSIEDMEKEYNKMRKEFSSLISMEKNRSSFITVVELKGSLKKAESDMLEAIAKTAELLSRAKNDIRESRRNSISEDADRSKERTRSFIEQSTQENKELLKQLDDAWKERDRLAKRLKRSESARVILKQILNESLVEVERFKQLVDCTEKPEKRRRASTGRQKKVVNTQELETQSDLTATDLEEAERLKDSLEDLRRNIRGLEECLSQERSKGEGNLLDYLREKNRLNAEITALKECAQESNKRKDSLHSKVHDLQEKLELAQKEKTAVELEVSEVRFEVDKLRNLSYDERAEKNSWIQENAELKKTLQETRGKDGKIMKESEKVKELKKDKERLSAENETLKKNMKDLKKELEKSNKDNFAAVCKELENAKHRISELSNAKEIAINKNMAIESELKATKESLRALQTEQYELKNENNNLEENCKELENQRTQLVEDAHSFKVTMESKNQDLLSKIDAKEHEAISLQTRVEELSTLQRKLENDCRGLEKDKETTLSRVRQLEYDKQRIETVNREQRAEIEHLLLDKGNHKELNDKLRSLFAEKDKLEEMNRKLEMDVRELYKALETKGEDVNKVVEELKDMASKVKNLEAEKERETYLKEQLAEQVIEKDNAMKMRTKLLSDRLDALLKETENLKNSSGKMEQMGIEYRRLEDENLQLIETTQKLREEIVGLKKENDLLRRACQQLRGRKAVSEEKEVSEVSRSEVSSRPVNGSLKKLSASRFDPIDERVTAERTSVVNGAPDKRRKSHDAVPGDIKLSKGLQAPMPPYNGEGRGRQLQRVPPRDKKRSHSSPAVKRYPGSPEMKRRAAPSSKGPSPPSTDSSRSSETDRSVCKSSYCSPILSVVETCPLHRQPPVERPPPPVPNQCPICKKERRRPGMAPGMRPVEFAPLEKYV</sequence>
<feature type="coiled-coil region" evidence="1">
    <location>
        <begin position="650"/>
        <end position="768"/>
    </location>
</feature>
<feature type="region of interest" description="Disordered" evidence="2">
    <location>
        <begin position="2476"/>
        <end position="2496"/>
    </location>
</feature>
<evidence type="ECO:0000313" key="4">
    <source>
        <dbReference type="Proteomes" id="UP001159427"/>
    </source>
</evidence>
<feature type="coiled-coil region" evidence="1">
    <location>
        <begin position="3327"/>
        <end position="3382"/>
    </location>
</feature>
<evidence type="ECO:0000256" key="1">
    <source>
        <dbReference type="SAM" id="Coils"/>
    </source>
</evidence>
<feature type="coiled-coil region" evidence="1">
    <location>
        <begin position="832"/>
        <end position="978"/>
    </location>
</feature>
<evidence type="ECO:0000256" key="2">
    <source>
        <dbReference type="SAM" id="MobiDB-lite"/>
    </source>
</evidence>
<feature type="compositionally biased region" description="Low complexity" evidence="2">
    <location>
        <begin position="3503"/>
        <end position="3516"/>
    </location>
</feature>
<gene>
    <name evidence="3" type="ORF">PEVE_00004804</name>
</gene>
<organism evidence="3 4">
    <name type="scientific">Porites evermanni</name>
    <dbReference type="NCBI Taxonomy" id="104178"/>
    <lineage>
        <taxon>Eukaryota</taxon>
        <taxon>Metazoa</taxon>
        <taxon>Cnidaria</taxon>
        <taxon>Anthozoa</taxon>
        <taxon>Hexacorallia</taxon>
        <taxon>Scleractinia</taxon>
        <taxon>Fungiina</taxon>
        <taxon>Poritidae</taxon>
        <taxon>Porites</taxon>
    </lineage>
</organism>
<proteinExistence type="predicted"/>
<feature type="region of interest" description="Disordered" evidence="2">
    <location>
        <begin position="3544"/>
        <end position="3577"/>
    </location>
</feature>
<feature type="compositionally biased region" description="Pro residues" evidence="2">
    <location>
        <begin position="3549"/>
        <end position="3558"/>
    </location>
</feature>
<feature type="compositionally biased region" description="Basic residues" evidence="2">
    <location>
        <begin position="2846"/>
        <end position="2857"/>
    </location>
</feature>
<feature type="region of interest" description="Disordered" evidence="2">
    <location>
        <begin position="1041"/>
        <end position="1087"/>
    </location>
</feature>
<feature type="region of interest" description="Disordered" evidence="2">
    <location>
        <begin position="1321"/>
        <end position="1343"/>
    </location>
</feature>
<keyword evidence="4" id="KW-1185">Reference proteome</keyword>
<feature type="coiled-coil region" evidence="1">
    <location>
        <begin position="535"/>
        <end position="562"/>
    </location>
</feature>
<feature type="compositionally biased region" description="Polar residues" evidence="2">
    <location>
        <begin position="596"/>
        <end position="610"/>
    </location>
</feature>
<dbReference type="PANTHER" id="PTHR46753">
    <property type="entry name" value="FYVE AND COILED-COIL DOMAIN-CONTAINING PROTEIN 1"/>
    <property type="match status" value="1"/>
</dbReference>
<feature type="non-terminal residue" evidence="3">
    <location>
        <position position="1"/>
    </location>
</feature>
<feature type="region of interest" description="Disordered" evidence="2">
    <location>
        <begin position="2272"/>
        <end position="2301"/>
    </location>
</feature>
<feature type="compositionally biased region" description="Basic and acidic residues" evidence="2">
    <location>
        <begin position="2587"/>
        <end position="2600"/>
    </location>
</feature>
<feature type="region of interest" description="Disordered" evidence="2">
    <location>
        <begin position="2587"/>
        <end position="2607"/>
    </location>
</feature>
<feature type="region of interest" description="Disordered" evidence="2">
    <location>
        <begin position="2054"/>
        <end position="2074"/>
    </location>
</feature>
<feature type="region of interest" description="Disordered" evidence="2">
    <location>
        <begin position="3382"/>
        <end position="3525"/>
    </location>
</feature>
<reference evidence="3 4" key="1">
    <citation type="submission" date="2022-05" db="EMBL/GenBank/DDBJ databases">
        <authorList>
            <consortium name="Genoscope - CEA"/>
            <person name="William W."/>
        </authorList>
    </citation>
    <scope>NUCLEOTIDE SEQUENCE [LARGE SCALE GENOMIC DNA]</scope>
</reference>
<feature type="region of interest" description="Disordered" evidence="2">
    <location>
        <begin position="990"/>
        <end position="1017"/>
    </location>
</feature>
<feature type="coiled-coil region" evidence="1">
    <location>
        <begin position="456"/>
        <end position="483"/>
    </location>
</feature>
<feature type="compositionally biased region" description="Basic and acidic residues" evidence="2">
    <location>
        <begin position="1005"/>
        <end position="1017"/>
    </location>
</feature>
<feature type="compositionally biased region" description="Polar residues" evidence="2">
    <location>
        <begin position="618"/>
        <end position="632"/>
    </location>
</feature>
<dbReference type="SUPFAM" id="SSF46966">
    <property type="entry name" value="Spectrin repeat"/>
    <property type="match status" value="1"/>
</dbReference>
<feature type="compositionally biased region" description="Basic and acidic residues" evidence="2">
    <location>
        <begin position="2761"/>
        <end position="2780"/>
    </location>
</feature>
<feature type="coiled-coil region" evidence="1">
    <location>
        <begin position="289"/>
        <end position="398"/>
    </location>
</feature>
<feature type="coiled-coil region" evidence="1">
    <location>
        <begin position="2637"/>
        <end position="2664"/>
    </location>
</feature>
<feature type="coiled-coil region" evidence="1">
    <location>
        <begin position="2690"/>
        <end position="2717"/>
    </location>
</feature>
<feature type="compositionally biased region" description="Polar residues" evidence="2">
    <location>
        <begin position="1056"/>
        <end position="1086"/>
    </location>
</feature>
<feature type="coiled-coil region" evidence="1">
    <location>
        <begin position="1486"/>
        <end position="1520"/>
    </location>
</feature>
<dbReference type="EMBL" id="CALNXI010000130">
    <property type="protein sequence ID" value="CAH3019925.1"/>
    <property type="molecule type" value="Genomic_DNA"/>
</dbReference>
<dbReference type="PANTHER" id="PTHR46753:SF2">
    <property type="entry name" value="FYVE AND COILED-COIL DOMAIN-CONTAINING PROTEIN 1"/>
    <property type="match status" value="1"/>
</dbReference>
<feature type="coiled-coil region" evidence="1">
    <location>
        <begin position="3156"/>
        <end position="3298"/>
    </location>
</feature>
<feature type="region of interest" description="Disordered" evidence="2">
    <location>
        <begin position="2842"/>
        <end position="2865"/>
    </location>
</feature>